<dbReference type="Proteomes" id="UP000231252">
    <property type="component" value="Unassembled WGS sequence"/>
</dbReference>
<dbReference type="EMBL" id="PEYU01000013">
    <property type="protein sequence ID" value="PIS22663.1"/>
    <property type="molecule type" value="Genomic_DNA"/>
</dbReference>
<name>A0A2H0XCM1_UNCKA</name>
<organism evidence="1 2">
    <name type="scientific">candidate division WWE3 bacterium CG08_land_8_20_14_0_20_41_10</name>
    <dbReference type="NCBI Taxonomy" id="1975085"/>
    <lineage>
        <taxon>Bacteria</taxon>
        <taxon>Katanobacteria</taxon>
    </lineage>
</organism>
<protein>
    <submittedName>
        <fullName evidence="1">Uncharacterized protein</fullName>
    </submittedName>
</protein>
<gene>
    <name evidence="1" type="ORF">COT50_00705</name>
</gene>
<proteinExistence type="predicted"/>
<dbReference type="AlphaFoldDB" id="A0A2H0XCM1"/>
<evidence type="ECO:0000313" key="1">
    <source>
        <dbReference type="EMBL" id="PIS22663.1"/>
    </source>
</evidence>
<evidence type="ECO:0000313" key="2">
    <source>
        <dbReference type="Proteomes" id="UP000231252"/>
    </source>
</evidence>
<accession>A0A2H0XCM1</accession>
<sequence length="103" mass="11594">MLINLKTNPEGAYLSSSFWKPPIISTKFLMLALVELFTHSQKSIFLNLESDKILAVSVGKIANTGLFKTLYRLTPSVGFTKTRKNASTFFTSSLSYRPRFPIN</sequence>
<reference evidence="2" key="1">
    <citation type="submission" date="2017-09" db="EMBL/GenBank/DDBJ databases">
        <title>Depth-based differentiation of microbial function through sediment-hosted aquifers and enrichment of novel symbionts in the deep terrestrial subsurface.</title>
        <authorList>
            <person name="Probst A.J."/>
            <person name="Ladd B."/>
            <person name="Jarett J.K."/>
            <person name="Geller-Mcgrath D.E."/>
            <person name="Sieber C.M.K."/>
            <person name="Emerson J.B."/>
            <person name="Anantharaman K."/>
            <person name="Thomas B.C."/>
            <person name="Malmstrom R."/>
            <person name="Stieglmeier M."/>
            <person name="Klingl A."/>
            <person name="Woyke T."/>
            <person name="Ryan C.M."/>
            <person name="Banfield J.F."/>
        </authorList>
    </citation>
    <scope>NUCLEOTIDE SEQUENCE [LARGE SCALE GENOMIC DNA]</scope>
</reference>
<comment type="caution">
    <text evidence="1">The sequence shown here is derived from an EMBL/GenBank/DDBJ whole genome shotgun (WGS) entry which is preliminary data.</text>
</comment>